<keyword evidence="7" id="KW-0325">Glycoprotein</keyword>
<feature type="transmembrane region" description="Helical" evidence="9">
    <location>
        <begin position="434"/>
        <end position="455"/>
    </location>
</feature>
<dbReference type="PROSITE" id="PS50850">
    <property type="entry name" value="MFS"/>
    <property type="match status" value="1"/>
</dbReference>
<feature type="transmembrane region" description="Helical" evidence="9">
    <location>
        <begin position="239"/>
        <end position="260"/>
    </location>
</feature>
<feature type="domain" description="Major facilitator superfamily (MFS) profile" evidence="10">
    <location>
        <begin position="75"/>
        <end position="545"/>
    </location>
</feature>
<feature type="region of interest" description="Disordered" evidence="8">
    <location>
        <begin position="1"/>
        <end position="30"/>
    </location>
</feature>
<comment type="similarity">
    <text evidence="2">Belongs to the major facilitator superfamily.</text>
</comment>
<evidence type="ECO:0000259" key="10">
    <source>
        <dbReference type="PROSITE" id="PS50850"/>
    </source>
</evidence>
<evidence type="ECO:0000256" key="7">
    <source>
        <dbReference type="ARBA" id="ARBA00023180"/>
    </source>
</evidence>
<feature type="compositionally biased region" description="Polar residues" evidence="8">
    <location>
        <begin position="18"/>
        <end position="27"/>
    </location>
</feature>
<evidence type="ECO:0000256" key="6">
    <source>
        <dbReference type="ARBA" id="ARBA00023136"/>
    </source>
</evidence>
<evidence type="ECO:0000256" key="5">
    <source>
        <dbReference type="ARBA" id="ARBA00022989"/>
    </source>
</evidence>
<feature type="transmembrane region" description="Helical" evidence="9">
    <location>
        <begin position="167"/>
        <end position="189"/>
    </location>
</feature>
<keyword evidence="6 9" id="KW-0472">Membrane</keyword>
<feature type="transmembrane region" description="Helical" evidence="9">
    <location>
        <begin position="196"/>
        <end position="219"/>
    </location>
</feature>
<protein>
    <recommendedName>
        <fullName evidence="10">Major facilitator superfamily (MFS) profile domain-containing protein</fullName>
    </recommendedName>
</protein>
<dbReference type="Pfam" id="PF07690">
    <property type="entry name" value="MFS_1"/>
    <property type="match status" value="1"/>
</dbReference>
<dbReference type="InterPro" id="IPR011701">
    <property type="entry name" value="MFS"/>
</dbReference>
<evidence type="ECO:0000313" key="12">
    <source>
        <dbReference type="Proteomes" id="UP000782241"/>
    </source>
</evidence>
<evidence type="ECO:0000313" key="11">
    <source>
        <dbReference type="EMBL" id="KAG5654910.1"/>
    </source>
</evidence>
<dbReference type="PANTHER" id="PTHR23511">
    <property type="entry name" value="SYNAPTIC VESICLE GLYCOPROTEIN 2"/>
    <property type="match status" value="1"/>
</dbReference>
<evidence type="ECO:0000256" key="4">
    <source>
        <dbReference type="ARBA" id="ARBA00022692"/>
    </source>
</evidence>
<dbReference type="Gene3D" id="1.20.1250.20">
    <property type="entry name" value="MFS general substrate transporter like domains"/>
    <property type="match status" value="1"/>
</dbReference>
<gene>
    <name evidence="11" type="ORF">KAF25_010955</name>
</gene>
<dbReference type="FunFam" id="1.20.1250.20:FF:000171">
    <property type="entry name" value="MFS general substrate transporter"/>
    <property type="match status" value="1"/>
</dbReference>
<feature type="transmembrane region" description="Helical" evidence="9">
    <location>
        <begin position="366"/>
        <end position="386"/>
    </location>
</feature>
<evidence type="ECO:0000256" key="1">
    <source>
        <dbReference type="ARBA" id="ARBA00004141"/>
    </source>
</evidence>
<dbReference type="GO" id="GO:0022857">
    <property type="term" value="F:transmembrane transporter activity"/>
    <property type="evidence" value="ECO:0007669"/>
    <property type="project" value="InterPro"/>
</dbReference>
<keyword evidence="4 9" id="KW-0812">Transmembrane</keyword>
<comment type="subcellular location">
    <subcellularLocation>
        <location evidence="1">Membrane</location>
        <topology evidence="1">Multi-pass membrane protein</topology>
    </subcellularLocation>
</comment>
<evidence type="ECO:0000256" key="3">
    <source>
        <dbReference type="ARBA" id="ARBA00022448"/>
    </source>
</evidence>
<evidence type="ECO:0000256" key="2">
    <source>
        <dbReference type="ARBA" id="ARBA00008335"/>
    </source>
</evidence>
<feature type="transmembrane region" description="Helical" evidence="9">
    <location>
        <begin position="493"/>
        <end position="515"/>
    </location>
</feature>
<organism evidence="11 12">
    <name type="scientific">Fusarium avenaceum</name>
    <dbReference type="NCBI Taxonomy" id="40199"/>
    <lineage>
        <taxon>Eukaryota</taxon>
        <taxon>Fungi</taxon>
        <taxon>Dikarya</taxon>
        <taxon>Ascomycota</taxon>
        <taxon>Pezizomycotina</taxon>
        <taxon>Sordariomycetes</taxon>
        <taxon>Hypocreomycetidae</taxon>
        <taxon>Hypocreales</taxon>
        <taxon>Nectriaceae</taxon>
        <taxon>Fusarium</taxon>
        <taxon>Fusarium tricinctum species complex</taxon>
    </lineage>
</organism>
<dbReference type="PANTHER" id="PTHR23511:SF5">
    <property type="entry name" value="MAJOR FACILITATOR-TYPE TRANSPORTER HXNZ-RELATED"/>
    <property type="match status" value="1"/>
</dbReference>
<keyword evidence="3" id="KW-0813">Transport</keyword>
<feature type="transmembrane region" description="Helical" evidence="9">
    <location>
        <begin position="73"/>
        <end position="90"/>
    </location>
</feature>
<name>A0A9P7GWY4_9HYPO</name>
<feature type="transmembrane region" description="Helical" evidence="9">
    <location>
        <begin position="140"/>
        <end position="161"/>
    </location>
</feature>
<dbReference type="InterPro" id="IPR036259">
    <property type="entry name" value="MFS_trans_sf"/>
</dbReference>
<accession>A0A9P7GWY4</accession>
<reference evidence="11" key="1">
    <citation type="submission" date="2021-04" db="EMBL/GenBank/DDBJ databases">
        <title>Draft genome of Fusarium avenaceum strain F156N33, isolated from an atmospheric sample in Virginia.</title>
        <authorList>
            <person name="Yang S."/>
            <person name="Vinatzer B.A."/>
            <person name="Coleman J."/>
        </authorList>
    </citation>
    <scope>NUCLEOTIDE SEQUENCE</scope>
    <source>
        <strain evidence="11">F156N33</strain>
    </source>
</reference>
<feature type="transmembrane region" description="Helical" evidence="9">
    <location>
        <begin position="521"/>
        <end position="542"/>
    </location>
</feature>
<dbReference type="CDD" id="cd17316">
    <property type="entry name" value="MFS_SV2_like"/>
    <property type="match status" value="1"/>
</dbReference>
<dbReference type="GO" id="GO:0016020">
    <property type="term" value="C:membrane"/>
    <property type="evidence" value="ECO:0007669"/>
    <property type="project" value="UniProtKB-SubCell"/>
</dbReference>
<sequence>MSLNNDNGAAEKAMGPKLQQSASTSSVRDGEHEIVEDGAIRDFYGSAVNESYRLKSELVAEHLTRIGTGKFQWILFVVNGCGWMVDNFWSQGITAVRPPIVNEFDDISRISFSSVAYYVGLIVGAFFWGTMSDVIGRKPAFNSTILIGAVFALAVAGAQDFVTFCSLWAVIGTAAGGNVPVDSIVFLEFVPQSHQWLLVTLSAWWNLGQLIVSLLAWVFLSNFACTSPEGCTRQDNMGWRYLMITLGAIALCLAMIRILLFKIPESPKYLLSKGRDAEAVESVNYIARYNGKPETLTLEMMQDIDRQIYSSALVSSTGQGEPVHAIPDQSERKVPLKDIIKDNFKDFNLNSYRTLFAGRKMAQHSAVTFLIWLTIGIAYPLYFAFITSYLESKSDYSGNTSFSHTYMVYCIVSATGVVGPIAAGFLVETRFGRRWMMAISAALTGAFLFAYTAVGTEAGDIGFQCATAILGNFEYAVMFAFTPESFPGPVRGTGTGIAATLLRLGGLVASFISTYSGFSVVPIYASAALWILVGFFCIGLPYETHGHASL</sequence>
<evidence type="ECO:0000256" key="8">
    <source>
        <dbReference type="SAM" id="MobiDB-lite"/>
    </source>
</evidence>
<evidence type="ECO:0000256" key="9">
    <source>
        <dbReference type="SAM" id="Phobius"/>
    </source>
</evidence>
<proteinExistence type="inferred from homology"/>
<feature type="transmembrane region" description="Helical" evidence="9">
    <location>
        <begin position="110"/>
        <end position="128"/>
    </location>
</feature>
<dbReference type="EMBL" id="JAGPUO010000041">
    <property type="protein sequence ID" value="KAG5654910.1"/>
    <property type="molecule type" value="Genomic_DNA"/>
</dbReference>
<dbReference type="InterPro" id="IPR020846">
    <property type="entry name" value="MFS_dom"/>
</dbReference>
<comment type="caution">
    <text evidence="11">The sequence shown here is derived from an EMBL/GenBank/DDBJ whole genome shotgun (WGS) entry which is preliminary data.</text>
</comment>
<dbReference type="Proteomes" id="UP000782241">
    <property type="component" value="Unassembled WGS sequence"/>
</dbReference>
<keyword evidence="12" id="KW-1185">Reference proteome</keyword>
<feature type="transmembrane region" description="Helical" evidence="9">
    <location>
        <begin position="406"/>
        <end position="427"/>
    </location>
</feature>
<keyword evidence="5 9" id="KW-1133">Transmembrane helix</keyword>
<dbReference type="AlphaFoldDB" id="A0A9P7GWY4"/>
<dbReference type="SUPFAM" id="SSF103473">
    <property type="entry name" value="MFS general substrate transporter"/>
    <property type="match status" value="1"/>
</dbReference>